<feature type="domain" description="Sodium/calcium exchanger membrane region" evidence="6">
    <location>
        <begin position="4"/>
        <end position="143"/>
    </location>
</feature>
<keyword evidence="4 5" id="KW-0472">Membrane</keyword>
<feature type="transmembrane region" description="Helical" evidence="5">
    <location>
        <begin position="127"/>
        <end position="143"/>
    </location>
</feature>
<dbReference type="Pfam" id="PF01699">
    <property type="entry name" value="Na_Ca_ex"/>
    <property type="match status" value="2"/>
</dbReference>
<evidence type="ECO:0000313" key="7">
    <source>
        <dbReference type="EMBL" id="KKQ50484.1"/>
    </source>
</evidence>
<dbReference type="EMBL" id="LBTX01000005">
    <property type="protein sequence ID" value="KKQ50484.1"/>
    <property type="molecule type" value="Genomic_DNA"/>
</dbReference>
<dbReference type="GO" id="GO:0006874">
    <property type="term" value="P:intracellular calcium ion homeostasis"/>
    <property type="evidence" value="ECO:0007669"/>
    <property type="project" value="TreeGrafter"/>
</dbReference>
<sequence>MLIFLTIVISLVFLVRSADIFVGQATSLAKKLKVNDFIIGFTVVAFGTSLPELISTLFSSLSGHNQLVMSNIIGSNITNLCLIFGLIALFNNYRIKKRDIDINIPLNMAALMAFWSLAAYMNFTLNWASGVSLILIFLILILLSKDYNHFTSEQKEFVTFKPFLLILSLILLVTSGKICIDQIITLANELHISESILGYFLLAIGTSLPELVTTWTAVKKNNGELGVGNILGSNLFNLLFVLGVSTFIRPIKLTGFINDLIFLTGATLAVYTFAVIGKKYSFSRKEGIGLLFIYLLFALYQISKNLL</sequence>
<dbReference type="GO" id="GO:0005262">
    <property type="term" value="F:calcium channel activity"/>
    <property type="evidence" value="ECO:0007669"/>
    <property type="project" value="TreeGrafter"/>
</dbReference>
<dbReference type="GO" id="GO:0005886">
    <property type="term" value="C:plasma membrane"/>
    <property type="evidence" value="ECO:0007669"/>
    <property type="project" value="TreeGrafter"/>
</dbReference>
<reference evidence="7 8" key="1">
    <citation type="journal article" date="2015" name="Nature">
        <title>rRNA introns, odd ribosomes, and small enigmatic genomes across a large radiation of phyla.</title>
        <authorList>
            <person name="Brown C.T."/>
            <person name="Hug L.A."/>
            <person name="Thomas B.C."/>
            <person name="Sharon I."/>
            <person name="Castelle C.J."/>
            <person name="Singh A."/>
            <person name="Wilkins M.J."/>
            <person name="Williams K.H."/>
            <person name="Banfield J.F."/>
        </authorList>
    </citation>
    <scope>NUCLEOTIDE SEQUENCE [LARGE SCALE GENOMIC DNA]</scope>
</reference>
<evidence type="ECO:0000256" key="1">
    <source>
        <dbReference type="ARBA" id="ARBA00004141"/>
    </source>
</evidence>
<feature type="transmembrane region" description="Helical" evidence="5">
    <location>
        <begin position="163"/>
        <end position="184"/>
    </location>
</feature>
<feature type="transmembrane region" description="Helical" evidence="5">
    <location>
        <begin position="67"/>
        <end position="90"/>
    </location>
</feature>
<evidence type="ECO:0000256" key="3">
    <source>
        <dbReference type="ARBA" id="ARBA00022989"/>
    </source>
</evidence>
<name>A0A0G0KMU0_9BACT</name>
<dbReference type="InterPro" id="IPR044880">
    <property type="entry name" value="NCX_ion-bd_dom_sf"/>
</dbReference>
<gene>
    <name evidence="7" type="ORF">US68_C0005G0051</name>
</gene>
<feature type="transmembrane region" description="Helical" evidence="5">
    <location>
        <begin position="230"/>
        <end position="248"/>
    </location>
</feature>
<dbReference type="AlphaFoldDB" id="A0A0G0KMU0"/>
<evidence type="ECO:0000256" key="2">
    <source>
        <dbReference type="ARBA" id="ARBA00022692"/>
    </source>
</evidence>
<feature type="transmembrane region" description="Helical" evidence="5">
    <location>
        <begin position="288"/>
        <end position="303"/>
    </location>
</feature>
<proteinExistence type="predicted"/>
<feature type="transmembrane region" description="Helical" evidence="5">
    <location>
        <begin position="102"/>
        <end position="121"/>
    </location>
</feature>
<protein>
    <recommendedName>
        <fullName evidence="6">Sodium/calcium exchanger membrane region domain-containing protein</fullName>
    </recommendedName>
</protein>
<accession>A0A0G0KMU0</accession>
<organism evidence="7 8">
    <name type="scientific">Candidatus Shapirobacteria bacterium GW2011_GWE1_38_10</name>
    <dbReference type="NCBI Taxonomy" id="1618488"/>
    <lineage>
        <taxon>Bacteria</taxon>
        <taxon>Candidatus Shapironibacteriota</taxon>
    </lineage>
</organism>
<dbReference type="InterPro" id="IPR004837">
    <property type="entry name" value="NaCa_Exmemb"/>
</dbReference>
<feature type="transmembrane region" description="Helical" evidence="5">
    <location>
        <begin position="260"/>
        <end position="276"/>
    </location>
</feature>
<comment type="subcellular location">
    <subcellularLocation>
        <location evidence="1">Membrane</location>
        <topology evidence="1">Multi-pass membrane protein</topology>
    </subcellularLocation>
</comment>
<evidence type="ECO:0000313" key="8">
    <source>
        <dbReference type="Proteomes" id="UP000034231"/>
    </source>
</evidence>
<dbReference type="GO" id="GO:0008273">
    <property type="term" value="F:calcium, potassium:sodium antiporter activity"/>
    <property type="evidence" value="ECO:0007669"/>
    <property type="project" value="TreeGrafter"/>
</dbReference>
<dbReference type="InterPro" id="IPR004481">
    <property type="entry name" value="K/Na/Ca-exchanger"/>
</dbReference>
<evidence type="ECO:0000256" key="5">
    <source>
        <dbReference type="SAM" id="Phobius"/>
    </source>
</evidence>
<dbReference type="Gene3D" id="1.20.1420.30">
    <property type="entry name" value="NCX, central ion-binding region"/>
    <property type="match status" value="1"/>
</dbReference>
<comment type="caution">
    <text evidence="7">The sequence shown here is derived from an EMBL/GenBank/DDBJ whole genome shotgun (WGS) entry which is preliminary data.</text>
</comment>
<dbReference type="PANTHER" id="PTHR10846:SF8">
    <property type="entry name" value="INNER MEMBRANE PROTEIN YRBG"/>
    <property type="match status" value="1"/>
</dbReference>
<feature type="transmembrane region" description="Helical" evidence="5">
    <location>
        <begin position="196"/>
        <end position="218"/>
    </location>
</feature>
<evidence type="ECO:0000256" key="4">
    <source>
        <dbReference type="ARBA" id="ARBA00023136"/>
    </source>
</evidence>
<evidence type="ECO:0000259" key="6">
    <source>
        <dbReference type="Pfam" id="PF01699"/>
    </source>
</evidence>
<keyword evidence="2 5" id="KW-0812">Transmembrane</keyword>
<dbReference type="PANTHER" id="PTHR10846">
    <property type="entry name" value="SODIUM/POTASSIUM/CALCIUM EXCHANGER"/>
    <property type="match status" value="1"/>
</dbReference>
<feature type="domain" description="Sodium/calcium exchanger membrane region" evidence="6">
    <location>
        <begin position="163"/>
        <end position="302"/>
    </location>
</feature>
<dbReference type="NCBIfam" id="TIGR00367">
    <property type="entry name" value="calcium/sodium antiporter"/>
    <property type="match status" value="1"/>
</dbReference>
<dbReference type="Proteomes" id="UP000034231">
    <property type="component" value="Unassembled WGS sequence"/>
</dbReference>
<keyword evidence="3 5" id="KW-1133">Transmembrane helix</keyword>